<dbReference type="RefSeq" id="WP_125696232.1">
    <property type="nucleotide sequence ID" value="NZ_JBHTOG010000039.1"/>
</dbReference>
<protein>
    <submittedName>
        <fullName evidence="2">Uncharacterized protein</fullName>
    </submittedName>
</protein>
<feature type="transmembrane region" description="Helical" evidence="1">
    <location>
        <begin position="57"/>
        <end position="79"/>
    </location>
</feature>
<reference evidence="3" key="1">
    <citation type="journal article" date="2019" name="Int. J. Syst. Evol. Microbiol.">
        <title>The Global Catalogue of Microorganisms (GCM) 10K type strain sequencing project: providing services to taxonomists for standard genome sequencing and annotation.</title>
        <authorList>
            <consortium name="The Broad Institute Genomics Platform"/>
            <consortium name="The Broad Institute Genome Sequencing Center for Infectious Disease"/>
            <person name="Wu L."/>
            <person name="Ma J."/>
        </authorList>
    </citation>
    <scope>NUCLEOTIDE SEQUENCE [LARGE SCALE GENOMIC DNA]</scope>
    <source>
        <strain evidence="3">CCM 8947</strain>
    </source>
</reference>
<accession>A0ABW4CQQ7</accession>
<comment type="caution">
    <text evidence="2">The sequence shown here is derived from an EMBL/GenBank/DDBJ whole genome shotgun (WGS) entry which is preliminary data.</text>
</comment>
<name>A0ABW4CQQ7_9LACO</name>
<keyword evidence="1" id="KW-1133">Transmembrane helix</keyword>
<feature type="transmembrane region" description="Helical" evidence="1">
    <location>
        <begin position="28"/>
        <end position="50"/>
    </location>
</feature>
<proteinExistence type="predicted"/>
<evidence type="ECO:0000256" key="1">
    <source>
        <dbReference type="SAM" id="Phobius"/>
    </source>
</evidence>
<sequence length="84" mass="8877">MGLFLLIALGGGVLTAGAGWLAVIRDSQWLGALTGYLAFCTLINASIAGLDVKMMPGALAISGLAGVLFFVWLGVRVLWQRRKK</sequence>
<dbReference type="EMBL" id="JBHTOG010000039">
    <property type="protein sequence ID" value="MFD1432559.1"/>
    <property type="molecule type" value="Genomic_DNA"/>
</dbReference>
<keyword evidence="3" id="KW-1185">Reference proteome</keyword>
<evidence type="ECO:0000313" key="2">
    <source>
        <dbReference type="EMBL" id="MFD1432559.1"/>
    </source>
</evidence>
<organism evidence="2 3">
    <name type="scientific">Lacticaseibacillus yichunensis</name>
    <dbReference type="NCBI Taxonomy" id="2486015"/>
    <lineage>
        <taxon>Bacteria</taxon>
        <taxon>Bacillati</taxon>
        <taxon>Bacillota</taxon>
        <taxon>Bacilli</taxon>
        <taxon>Lactobacillales</taxon>
        <taxon>Lactobacillaceae</taxon>
        <taxon>Lacticaseibacillus</taxon>
    </lineage>
</organism>
<keyword evidence="1" id="KW-0472">Membrane</keyword>
<evidence type="ECO:0000313" key="3">
    <source>
        <dbReference type="Proteomes" id="UP001597192"/>
    </source>
</evidence>
<gene>
    <name evidence="2" type="ORF">ACFQ47_07675</name>
</gene>
<dbReference type="Proteomes" id="UP001597192">
    <property type="component" value="Unassembled WGS sequence"/>
</dbReference>
<keyword evidence="1" id="KW-0812">Transmembrane</keyword>